<gene>
    <name evidence="7" type="ORF">HPB51_009074</name>
</gene>
<dbReference type="SUPFAM" id="SSF103473">
    <property type="entry name" value="MFS general substrate transporter"/>
    <property type="match status" value="1"/>
</dbReference>
<evidence type="ECO:0000256" key="3">
    <source>
        <dbReference type="ARBA" id="ARBA00022692"/>
    </source>
</evidence>
<keyword evidence="8" id="KW-1185">Reference proteome</keyword>
<evidence type="ECO:0000256" key="1">
    <source>
        <dbReference type="ARBA" id="ARBA00004141"/>
    </source>
</evidence>
<dbReference type="EMBL" id="JABSTU010000001">
    <property type="protein sequence ID" value="KAH8039818.1"/>
    <property type="molecule type" value="Genomic_DNA"/>
</dbReference>
<accession>A0A9J6EZE4</accession>
<dbReference type="OMA" id="MICHPMF"/>
<dbReference type="Pfam" id="PF07690">
    <property type="entry name" value="MFS_1"/>
    <property type="match status" value="1"/>
</dbReference>
<dbReference type="PANTHER" id="PTHR43385">
    <property type="entry name" value="RIBOFLAVIN TRANSPORTER RIBJ"/>
    <property type="match status" value="1"/>
</dbReference>
<reference evidence="7" key="2">
    <citation type="submission" date="2021-09" db="EMBL/GenBank/DDBJ databases">
        <authorList>
            <person name="Jia N."/>
            <person name="Wang J."/>
            <person name="Shi W."/>
            <person name="Du L."/>
            <person name="Sun Y."/>
            <person name="Zhan W."/>
            <person name="Jiang J."/>
            <person name="Wang Q."/>
            <person name="Zhang B."/>
            <person name="Ji P."/>
            <person name="Sakyi L.B."/>
            <person name="Cui X."/>
            <person name="Yuan T."/>
            <person name="Jiang B."/>
            <person name="Yang W."/>
            <person name="Lam T.T.-Y."/>
            <person name="Chang Q."/>
            <person name="Ding S."/>
            <person name="Wang X."/>
            <person name="Zhu J."/>
            <person name="Ruan X."/>
            <person name="Zhao L."/>
            <person name="Wei J."/>
            <person name="Que T."/>
            <person name="Du C."/>
            <person name="Cheng J."/>
            <person name="Dai P."/>
            <person name="Han X."/>
            <person name="Huang E."/>
            <person name="Gao Y."/>
            <person name="Liu J."/>
            <person name="Shao H."/>
            <person name="Ye R."/>
            <person name="Li L."/>
            <person name="Wei W."/>
            <person name="Wang X."/>
            <person name="Wang C."/>
            <person name="Huo Q."/>
            <person name="Li W."/>
            <person name="Guo W."/>
            <person name="Chen H."/>
            <person name="Chen S."/>
            <person name="Zhou L."/>
            <person name="Zhou L."/>
            <person name="Ni X."/>
            <person name="Tian J."/>
            <person name="Zhou Y."/>
            <person name="Sheng Y."/>
            <person name="Liu T."/>
            <person name="Pan Y."/>
            <person name="Xia L."/>
            <person name="Li J."/>
            <person name="Zhao F."/>
            <person name="Cao W."/>
        </authorList>
    </citation>
    <scope>NUCLEOTIDE SEQUENCE</scope>
    <source>
        <strain evidence="7">Rmic-2018</strain>
        <tissue evidence="7">Larvae</tissue>
    </source>
</reference>
<protein>
    <recommendedName>
        <fullName evidence="9">Monocarboxylate transporter</fullName>
    </recommendedName>
</protein>
<keyword evidence="3 6" id="KW-0812">Transmembrane</keyword>
<proteinExistence type="predicted"/>
<evidence type="ECO:0000256" key="6">
    <source>
        <dbReference type="SAM" id="Phobius"/>
    </source>
</evidence>
<evidence type="ECO:0000313" key="7">
    <source>
        <dbReference type="EMBL" id="KAH8039818.1"/>
    </source>
</evidence>
<dbReference type="InterPro" id="IPR036259">
    <property type="entry name" value="MFS_trans_sf"/>
</dbReference>
<feature type="transmembrane region" description="Helical" evidence="6">
    <location>
        <begin position="150"/>
        <end position="166"/>
    </location>
</feature>
<dbReference type="OrthoDB" id="6484421at2759"/>
<keyword evidence="5 6" id="KW-0472">Membrane</keyword>
<dbReference type="AlphaFoldDB" id="A0A9J6EZE4"/>
<feature type="transmembrane region" description="Helical" evidence="6">
    <location>
        <begin position="116"/>
        <end position="138"/>
    </location>
</feature>
<comment type="subcellular location">
    <subcellularLocation>
        <location evidence="1">Membrane</location>
        <topology evidence="1">Multi-pass membrane protein</topology>
    </subcellularLocation>
</comment>
<dbReference type="GO" id="GO:0022857">
    <property type="term" value="F:transmembrane transporter activity"/>
    <property type="evidence" value="ECO:0007669"/>
    <property type="project" value="InterPro"/>
</dbReference>
<dbReference type="InterPro" id="IPR052983">
    <property type="entry name" value="MFS_Riboflavin_Transporter"/>
</dbReference>
<sequence>MPRGLKGVRDKTMLLWKNTGKALLSWKFYVDGLSYALEVYTMSTYFMVYADMAVDKGLSVESAVYLLHAYSTADLAFRVLSGWFVDRKYLPIECSKLAGFVFSVAGAQAIRTSKTLVPLIFSSLLFGCGTGINIGIIAPLLQHDFKRESLAMMFGGVMFITGLIILTRPPVVGYFRDTIGDYDGLFHALTVANAFFGLIWLARALWARRQSAKEKAAQKAAPTSQQVAHLSDNTTVPLTATSEAAC</sequence>
<reference evidence="7" key="1">
    <citation type="journal article" date="2020" name="Cell">
        <title>Large-Scale Comparative Analyses of Tick Genomes Elucidate Their Genetic Diversity and Vector Capacities.</title>
        <authorList>
            <consortium name="Tick Genome and Microbiome Consortium (TIGMIC)"/>
            <person name="Jia N."/>
            <person name="Wang J."/>
            <person name="Shi W."/>
            <person name="Du L."/>
            <person name="Sun Y."/>
            <person name="Zhan W."/>
            <person name="Jiang J.F."/>
            <person name="Wang Q."/>
            <person name="Zhang B."/>
            <person name="Ji P."/>
            <person name="Bell-Sakyi L."/>
            <person name="Cui X.M."/>
            <person name="Yuan T.T."/>
            <person name="Jiang B.G."/>
            <person name="Yang W.F."/>
            <person name="Lam T.T."/>
            <person name="Chang Q.C."/>
            <person name="Ding S.J."/>
            <person name="Wang X.J."/>
            <person name="Zhu J.G."/>
            <person name="Ruan X.D."/>
            <person name="Zhao L."/>
            <person name="Wei J.T."/>
            <person name="Ye R.Z."/>
            <person name="Que T.C."/>
            <person name="Du C.H."/>
            <person name="Zhou Y.H."/>
            <person name="Cheng J.X."/>
            <person name="Dai P.F."/>
            <person name="Guo W.B."/>
            <person name="Han X.H."/>
            <person name="Huang E.J."/>
            <person name="Li L.F."/>
            <person name="Wei W."/>
            <person name="Gao Y.C."/>
            <person name="Liu J.Z."/>
            <person name="Shao H.Z."/>
            <person name="Wang X."/>
            <person name="Wang C.C."/>
            <person name="Yang T.C."/>
            <person name="Huo Q.B."/>
            <person name="Li W."/>
            <person name="Chen H.Y."/>
            <person name="Chen S.E."/>
            <person name="Zhou L.G."/>
            <person name="Ni X.B."/>
            <person name="Tian J.H."/>
            <person name="Sheng Y."/>
            <person name="Liu T."/>
            <person name="Pan Y.S."/>
            <person name="Xia L.Y."/>
            <person name="Li J."/>
            <person name="Zhao F."/>
            <person name="Cao W.C."/>
        </authorList>
    </citation>
    <scope>NUCLEOTIDE SEQUENCE</scope>
    <source>
        <strain evidence="7">Rmic-2018</strain>
    </source>
</reference>
<comment type="caution">
    <text evidence="7">The sequence shown here is derived from an EMBL/GenBank/DDBJ whole genome shotgun (WGS) entry which is preliminary data.</text>
</comment>
<dbReference type="InterPro" id="IPR011701">
    <property type="entry name" value="MFS"/>
</dbReference>
<evidence type="ECO:0000256" key="4">
    <source>
        <dbReference type="ARBA" id="ARBA00022989"/>
    </source>
</evidence>
<name>A0A9J6EZE4_RHIMP</name>
<dbReference type="VEuPathDB" id="VectorBase:LOC119181220"/>
<evidence type="ECO:0008006" key="9">
    <source>
        <dbReference type="Google" id="ProtNLM"/>
    </source>
</evidence>
<dbReference type="GO" id="GO:0016020">
    <property type="term" value="C:membrane"/>
    <property type="evidence" value="ECO:0007669"/>
    <property type="project" value="UniProtKB-SubCell"/>
</dbReference>
<evidence type="ECO:0000313" key="8">
    <source>
        <dbReference type="Proteomes" id="UP000821866"/>
    </source>
</evidence>
<dbReference type="PANTHER" id="PTHR43385:SF1">
    <property type="entry name" value="RIBOFLAVIN TRANSPORTER RIBJ"/>
    <property type="match status" value="1"/>
</dbReference>
<feature type="transmembrane region" description="Helical" evidence="6">
    <location>
        <begin position="186"/>
        <end position="206"/>
    </location>
</feature>
<keyword evidence="4 6" id="KW-1133">Transmembrane helix</keyword>
<evidence type="ECO:0000256" key="2">
    <source>
        <dbReference type="ARBA" id="ARBA00022448"/>
    </source>
</evidence>
<keyword evidence="2" id="KW-0813">Transport</keyword>
<organism evidence="7 8">
    <name type="scientific">Rhipicephalus microplus</name>
    <name type="common">Cattle tick</name>
    <name type="synonym">Boophilus microplus</name>
    <dbReference type="NCBI Taxonomy" id="6941"/>
    <lineage>
        <taxon>Eukaryota</taxon>
        <taxon>Metazoa</taxon>
        <taxon>Ecdysozoa</taxon>
        <taxon>Arthropoda</taxon>
        <taxon>Chelicerata</taxon>
        <taxon>Arachnida</taxon>
        <taxon>Acari</taxon>
        <taxon>Parasitiformes</taxon>
        <taxon>Ixodida</taxon>
        <taxon>Ixodoidea</taxon>
        <taxon>Ixodidae</taxon>
        <taxon>Rhipicephalinae</taxon>
        <taxon>Rhipicephalus</taxon>
        <taxon>Boophilus</taxon>
    </lineage>
</organism>
<evidence type="ECO:0000256" key="5">
    <source>
        <dbReference type="ARBA" id="ARBA00023136"/>
    </source>
</evidence>
<dbReference type="Gene3D" id="1.20.1250.20">
    <property type="entry name" value="MFS general substrate transporter like domains"/>
    <property type="match status" value="1"/>
</dbReference>
<dbReference type="Proteomes" id="UP000821866">
    <property type="component" value="Chromosome 1"/>
</dbReference>